<feature type="compositionally biased region" description="Polar residues" evidence="1">
    <location>
        <begin position="29"/>
        <end position="38"/>
    </location>
</feature>
<keyword evidence="2" id="KW-0732">Signal</keyword>
<feature type="region of interest" description="Disordered" evidence="1">
    <location>
        <begin position="29"/>
        <end position="52"/>
    </location>
</feature>
<organism evidence="3 4">
    <name type="scientific">Bifidobacterium panos</name>
    <dbReference type="NCBI Taxonomy" id="2675321"/>
    <lineage>
        <taxon>Bacteria</taxon>
        <taxon>Bacillati</taxon>
        <taxon>Actinomycetota</taxon>
        <taxon>Actinomycetes</taxon>
        <taxon>Bifidobacteriales</taxon>
        <taxon>Bifidobacteriaceae</taxon>
        <taxon>Bifidobacterium</taxon>
    </lineage>
</organism>
<dbReference type="EMBL" id="JAAIIJ010000021">
    <property type="protein sequence ID" value="NMN02489.1"/>
    <property type="molecule type" value="Genomic_DNA"/>
</dbReference>
<dbReference type="InterPro" id="IPR051922">
    <property type="entry name" value="Bact_Sporulation_Assoc"/>
</dbReference>
<keyword evidence="4" id="KW-1185">Reference proteome</keyword>
<dbReference type="Gene3D" id="3.40.390.10">
    <property type="entry name" value="Collagenase (Catalytic Domain)"/>
    <property type="match status" value="1"/>
</dbReference>
<gene>
    <name evidence="3" type="ORF">G1C94_1111</name>
</gene>
<sequence length="1295" mass="137139">MNKTASRIIAFILAIMLFGGVVPSTALASPSADTSSENTSSQAPSAAQSTEATTFPVHTIKKNVDDDNAFVMLFMGDGYTKDEQAQFLQHVKERTQALLRLEPYRQYSNYINVYAMCVESKESGVSVTDGLAKDTYLGVSHRANSRAATIRTDLDFQQRIFDLRDEVSAKVLTSSSSFVPEVSSVHIISNSTHYHGRAFINDGYSISSLNDDGTTTGAMAAHEISHQIGWIWDEYDSNTGYANVDAATNGTAELVKWRKMLGFGGVGIAKGSSASVVIPGSYCFMKALGNYGYGTEVGGWGLCEVCRLEVARYLLCANNLSKTIPMHIAYPEITKEHDPVTTQPYAMGLYRISDRSGSSNMRNCKDSEIEFRTVVQNVDKEKKRNITLRLETSNADGNVKQRAEETFAVSNYGDSEKYLGMDSRQSLRSLSVKMKCDGSYEGTETILGEVIDADTGEVLATDKNLWASNEQTTLNIKYVDSDTKRELEDVGGAAVYLGSGETYQVTHPSSVAGYQYVGNDSANDRIVMDSTAKTLTYYFSETASPEPGPGPEPEPEPEPEPVAVEPPTAKSGLVYNGKSQTGVDGATGYTLSGQSATNAGSYTATATLAEGYVWSDGSSDVKKIAWSIAKAKPSYTVPSNLSGVQDSKLSDVKLPDGWAWKNPSTVLSKTGKQQYDAVYTPGDTGNYTTVEQKLTVNVTAAPVKVKIPTAKSGLVYNGKSQTGVNGATGYTLSGQTTATNAGSYTATATLAKGYVWSDGSSAAKKIGWSIAKAKPSYTTPSNLSGVQGSKLSSVKLPSGWAWKNSSTTLSKTGKQQYDAVYTPGDTCNYTTVAQKLTVNVTAKPTPAPVKVKSPTAKSGLVYNGKSQTGVNGATGYTLSGQTATNAGSYTATATLAKGYVWSDGSSGAKKITWSIGKAKPSYTTPSNLSGVQGSKLSSVKLPSGWAWKNSSTTLSKTGKQQYDAVYTPGDTRNYTTVAQKLTVNVTAKSSSSRSQLQRLAGDTRYDTMARLVATAFPKTSGTVVVANGGNYPDALSASGLAGVLGAPIVLTDSGALSNQAASQLKRLRPSRIVIAGGTSAVSSRVESQLRGYAKNVERQAGSTRYDTSYKLYARGGKSWGTTAIVATGANYADALSISSYAYAMKAPVFLCDPNGGLTSQQKSALNKFKRVVVVGGENAVPSRLVKGLPGLTRLSGNTRYDTSVAIAKWVQKNGLGMNGVVYATGEHFADALAAGPLAGRNKSAMLLVADPNSPTVSYSASYRGKLTKAYVAGGTSAVSTATANAIADKLNMKQP</sequence>
<feature type="signal peptide" evidence="2">
    <location>
        <begin position="1"/>
        <end position="28"/>
    </location>
</feature>
<accession>A0ABX1T102</accession>
<dbReference type="PANTHER" id="PTHR30032:SF8">
    <property type="entry name" value="GERMINATION-SPECIFIC N-ACETYLMURAMOYL-L-ALANINE AMIDASE"/>
    <property type="match status" value="1"/>
</dbReference>
<dbReference type="InterPro" id="IPR019026">
    <property type="entry name" value="Peptidase_M64_IgA"/>
</dbReference>
<proteinExistence type="predicted"/>
<feature type="chain" id="PRO_5045106947" evidence="2">
    <location>
        <begin position="29"/>
        <end position="1295"/>
    </location>
</feature>
<protein>
    <submittedName>
        <fullName evidence="3">Internalin A</fullName>
    </submittedName>
</protein>
<feature type="region of interest" description="Disordered" evidence="1">
    <location>
        <begin position="541"/>
        <end position="577"/>
    </location>
</feature>
<dbReference type="PANTHER" id="PTHR30032">
    <property type="entry name" value="N-ACETYLMURAMOYL-L-ALANINE AMIDASE-RELATED"/>
    <property type="match status" value="1"/>
</dbReference>
<reference evidence="3 4" key="1">
    <citation type="submission" date="2020-02" db="EMBL/GenBank/DDBJ databases">
        <title>Characterization of phylogenetic diversity of novel bifidobacterial species isolated in Czech ZOOs.</title>
        <authorList>
            <person name="Lugli G.A."/>
            <person name="Vera N.B."/>
            <person name="Ventura M."/>
        </authorList>
    </citation>
    <scope>NUCLEOTIDE SEQUENCE [LARGE SCALE GENOMIC DNA]</scope>
    <source>
        <strain evidence="3 4">DSM 109963</strain>
    </source>
</reference>
<feature type="compositionally biased region" description="Low complexity" evidence="1">
    <location>
        <begin position="39"/>
        <end position="52"/>
    </location>
</feature>
<dbReference type="Gene3D" id="3.40.50.12090">
    <property type="match status" value="2"/>
</dbReference>
<evidence type="ECO:0000313" key="3">
    <source>
        <dbReference type="EMBL" id="NMN02489.1"/>
    </source>
</evidence>
<dbReference type="Proteomes" id="UP000553756">
    <property type="component" value="Unassembled WGS sequence"/>
</dbReference>
<evidence type="ECO:0000313" key="4">
    <source>
        <dbReference type="Proteomes" id="UP000553756"/>
    </source>
</evidence>
<name>A0ABX1T102_9BIFI</name>
<dbReference type="InterPro" id="IPR024079">
    <property type="entry name" value="MetalloPept_cat_dom_sf"/>
</dbReference>
<dbReference type="InterPro" id="IPR007253">
    <property type="entry name" value="Cell_wall-bd_2"/>
</dbReference>
<dbReference type="Pfam" id="PF09471">
    <property type="entry name" value="Peptidase_M64"/>
    <property type="match status" value="1"/>
</dbReference>
<comment type="caution">
    <text evidence="3">The sequence shown here is derived from an EMBL/GenBank/DDBJ whole genome shotgun (WGS) entry which is preliminary data.</text>
</comment>
<dbReference type="Pfam" id="PF04122">
    <property type="entry name" value="CW_binding_2"/>
    <property type="match status" value="3"/>
</dbReference>
<evidence type="ECO:0000256" key="1">
    <source>
        <dbReference type="SAM" id="MobiDB-lite"/>
    </source>
</evidence>
<evidence type="ECO:0000256" key="2">
    <source>
        <dbReference type="SAM" id="SignalP"/>
    </source>
</evidence>